<dbReference type="PROSITE" id="PS50850">
    <property type="entry name" value="MFS"/>
    <property type="match status" value="1"/>
</dbReference>
<gene>
    <name evidence="7" type="ORF">SAMN05216551_102190</name>
</gene>
<evidence type="ECO:0000259" key="6">
    <source>
        <dbReference type="PROSITE" id="PS50850"/>
    </source>
</evidence>
<dbReference type="OrthoDB" id="183263at2"/>
<dbReference type="RefSeq" id="WP_091905978.1">
    <property type="nucleotide sequence ID" value="NZ_FNLO01000002.1"/>
</dbReference>
<dbReference type="InterPro" id="IPR005829">
    <property type="entry name" value="Sugar_transporter_CS"/>
</dbReference>
<name>A0A1H2PKQ2_9BURK</name>
<comment type="subcellular location">
    <subcellularLocation>
        <location evidence="1">Membrane</location>
        <topology evidence="1">Multi-pass membrane protein</topology>
    </subcellularLocation>
</comment>
<evidence type="ECO:0000256" key="4">
    <source>
        <dbReference type="ARBA" id="ARBA00023136"/>
    </source>
</evidence>
<dbReference type="PROSITE" id="PS00217">
    <property type="entry name" value="SUGAR_TRANSPORT_2"/>
    <property type="match status" value="1"/>
</dbReference>
<accession>A0A1H2PKQ2</accession>
<feature type="transmembrane region" description="Helical" evidence="5">
    <location>
        <begin position="81"/>
        <end position="99"/>
    </location>
</feature>
<feature type="transmembrane region" description="Helical" evidence="5">
    <location>
        <begin position="20"/>
        <end position="45"/>
    </location>
</feature>
<reference evidence="8" key="1">
    <citation type="submission" date="2016-09" db="EMBL/GenBank/DDBJ databases">
        <authorList>
            <person name="Varghese N."/>
            <person name="Submissions S."/>
        </authorList>
    </citation>
    <scope>NUCLEOTIDE SEQUENCE [LARGE SCALE GENOMIC DNA]</scope>
    <source>
        <strain evidence="8">JS23</strain>
    </source>
</reference>
<feature type="transmembrane region" description="Helical" evidence="5">
    <location>
        <begin position="221"/>
        <end position="240"/>
    </location>
</feature>
<dbReference type="Proteomes" id="UP000243719">
    <property type="component" value="Unassembled WGS sequence"/>
</dbReference>
<feature type="transmembrane region" description="Helical" evidence="5">
    <location>
        <begin position="145"/>
        <end position="163"/>
    </location>
</feature>
<evidence type="ECO:0000313" key="7">
    <source>
        <dbReference type="EMBL" id="SDV47014.1"/>
    </source>
</evidence>
<dbReference type="EMBL" id="FNLO01000002">
    <property type="protein sequence ID" value="SDV47014.1"/>
    <property type="molecule type" value="Genomic_DNA"/>
</dbReference>
<dbReference type="STRING" id="1770053.SAMN05216551_102190"/>
<dbReference type="PANTHER" id="PTHR23508:SF10">
    <property type="entry name" value="CARBOXYLIC ACID TRANSPORTER PROTEIN HOMOLOG"/>
    <property type="match status" value="1"/>
</dbReference>
<feature type="transmembrane region" description="Helical" evidence="5">
    <location>
        <begin position="347"/>
        <end position="366"/>
    </location>
</feature>
<keyword evidence="2 5" id="KW-0812">Transmembrane</keyword>
<feature type="transmembrane region" description="Helical" evidence="5">
    <location>
        <begin position="289"/>
        <end position="308"/>
    </location>
</feature>
<evidence type="ECO:0000256" key="5">
    <source>
        <dbReference type="SAM" id="Phobius"/>
    </source>
</evidence>
<dbReference type="Gene3D" id="1.20.1250.20">
    <property type="entry name" value="MFS general substrate transporter like domains"/>
    <property type="match status" value="2"/>
</dbReference>
<dbReference type="GO" id="GO:0046943">
    <property type="term" value="F:carboxylic acid transmembrane transporter activity"/>
    <property type="evidence" value="ECO:0007669"/>
    <property type="project" value="TreeGrafter"/>
</dbReference>
<dbReference type="InterPro" id="IPR036259">
    <property type="entry name" value="MFS_trans_sf"/>
</dbReference>
<protein>
    <submittedName>
        <fullName evidence="7">Sugar phosphate permease</fullName>
    </submittedName>
</protein>
<evidence type="ECO:0000313" key="8">
    <source>
        <dbReference type="Proteomes" id="UP000243719"/>
    </source>
</evidence>
<proteinExistence type="predicted"/>
<dbReference type="PANTHER" id="PTHR23508">
    <property type="entry name" value="CARBOXYLIC ACID TRANSPORTER PROTEIN HOMOLOG"/>
    <property type="match status" value="1"/>
</dbReference>
<feature type="transmembrane region" description="Helical" evidence="5">
    <location>
        <begin position="111"/>
        <end position="133"/>
    </location>
</feature>
<evidence type="ECO:0000256" key="2">
    <source>
        <dbReference type="ARBA" id="ARBA00022692"/>
    </source>
</evidence>
<keyword evidence="4 5" id="KW-0472">Membrane</keyword>
<dbReference type="AlphaFoldDB" id="A0A1H2PKQ2"/>
<keyword evidence="8" id="KW-1185">Reference proteome</keyword>
<feature type="transmembrane region" description="Helical" evidence="5">
    <location>
        <begin position="314"/>
        <end position="335"/>
    </location>
</feature>
<evidence type="ECO:0000256" key="1">
    <source>
        <dbReference type="ARBA" id="ARBA00004141"/>
    </source>
</evidence>
<feature type="domain" description="Major facilitator superfamily (MFS) profile" evidence="6">
    <location>
        <begin position="15"/>
        <end position="401"/>
    </location>
</feature>
<feature type="transmembrane region" description="Helical" evidence="5">
    <location>
        <begin position="169"/>
        <end position="188"/>
    </location>
</feature>
<dbReference type="PROSITE" id="PS00216">
    <property type="entry name" value="SUGAR_TRANSPORT_1"/>
    <property type="match status" value="1"/>
</dbReference>
<dbReference type="GO" id="GO:0005886">
    <property type="term" value="C:plasma membrane"/>
    <property type="evidence" value="ECO:0007669"/>
    <property type="project" value="TreeGrafter"/>
</dbReference>
<dbReference type="InterPro" id="IPR020846">
    <property type="entry name" value="MFS_dom"/>
</dbReference>
<feature type="transmembrane region" description="Helical" evidence="5">
    <location>
        <begin position="260"/>
        <end position="280"/>
    </location>
</feature>
<evidence type="ECO:0000256" key="3">
    <source>
        <dbReference type="ARBA" id="ARBA00022989"/>
    </source>
</evidence>
<dbReference type="CDD" id="cd17371">
    <property type="entry name" value="MFS_MucK"/>
    <property type="match status" value="1"/>
</dbReference>
<feature type="transmembrane region" description="Helical" evidence="5">
    <location>
        <begin position="51"/>
        <end position="69"/>
    </location>
</feature>
<sequence>MFDWYKSSAAVERKTFWACFAGWALDALDVQMLGLIIPALTAVFALTKTEAGLISSLTLVASALGGWIAGSLSDRIGRVRTLQIAILWFSICTFLSGFAQDYTQFIALKTLQGFGFGGEWTAGSVLLSEVIAARNRGRAMSATQSAWSVGWGAAVLLYALAFSWLKPDIAWRAMLIAGLIPGLLVLYVRRHVPEPKRIASAPEAQAKLPLTAIFGPRTLRVTLIGGCVGLGAHGGFIVLSTWLPTFLRTERHLSVLHTSGYLAVLIFAFFCGYVSVGYLLDRFGRRPTIILFAFACTAMVVLYTLLPLTDHQMLAMGFPLGFFAAGIPGSMGALFSELYPSGIRGSGVGFCYNFGRIASAAFPVLVGKLAEGSTLGNAIGITAAVGYGIVALSVLLLPETRGRDLDTVTTAETTPPAELGPTSR</sequence>
<keyword evidence="3 5" id="KW-1133">Transmembrane helix</keyword>
<feature type="transmembrane region" description="Helical" evidence="5">
    <location>
        <begin position="378"/>
        <end position="397"/>
    </location>
</feature>
<organism evidence="7 8">
    <name type="scientific">Chitinasiproducens palmae</name>
    <dbReference type="NCBI Taxonomy" id="1770053"/>
    <lineage>
        <taxon>Bacteria</taxon>
        <taxon>Pseudomonadati</taxon>
        <taxon>Pseudomonadota</taxon>
        <taxon>Betaproteobacteria</taxon>
        <taxon>Burkholderiales</taxon>
        <taxon>Burkholderiaceae</taxon>
        <taxon>Chitinasiproducens</taxon>
    </lineage>
</organism>
<dbReference type="SUPFAM" id="SSF103473">
    <property type="entry name" value="MFS general substrate transporter"/>
    <property type="match status" value="1"/>
</dbReference>
<dbReference type="InterPro" id="IPR011701">
    <property type="entry name" value="MFS"/>
</dbReference>
<dbReference type="Pfam" id="PF07690">
    <property type="entry name" value="MFS_1"/>
    <property type="match status" value="1"/>
</dbReference>